<dbReference type="CDD" id="cd16917">
    <property type="entry name" value="HATPase_UhpB-NarQ-NarX-like"/>
    <property type="match status" value="1"/>
</dbReference>
<dbReference type="EMBL" id="JBHSFQ010000004">
    <property type="protein sequence ID" value="MFC4561525.1"/>
    <property type="molecule type" value="Genomic_DNA"/>
</dbReference>
<feature type="region of interest" description="Disordered" evidence="4">
    <location>
        <begin position="235"/>
        <end position="256"/>
    </location>
</feature>
<reference evidence="9" key="1">
    <citation type="journal article" date="2019" name="Int. J. Syst. Evol. Microbiol.">
        <title>The Global Catalogue of Microorganisms (GCM) 10K type strain sequencing project: providing services to taxonomists for standard genome sequencing and annotation.</title>
        <authorList>
            <consortium name="The Broad Institute Genomics Platform"/>
            <consortium name="The Broad Institute Genome Sequencing Center for Infectious Disease"/>
            <person name="Wu L."/>
            <person name="Ma J."/>
        </authorList>
    </citation>
    <scope>NUCLEOTIDE SEQUENCE [LARGE SCALE GENOMIC DNA]</scope>
    <source>
        <strain evidence="9">XZYJ18</strain>
    </source>
</reference>
<sequence>MGFEAPIWRGITVFRVASLGYAVSHVAQYHELLARPWVAWSVLAAMAAWTAVAARAYPRPGADRRILLALDLTIACGCLAATAMAAEPGYLRMAPPLTTTWFGGAVLAAAVVKGRLWGMCAALGHGVLDIAVRVALGLTVSAAVPRGIVLLLLAAYAVGTVVAYAAAAERRFARAVELEARTHERERLARSIHDSVLQVLAMVQRRGADIGGEAAELGRLAGEQEAALRGLIGRQDQSRDLAGPGPGGGTAGSAAGAEDLRPVLGARAGSRVTVSAPATPVLLSAHAVREVDAAVGAALANVERHCPEGTRVWLLIEDEPGAVTVTVRDDGPGMRPDRIAEAAGQGRLGLAQSIRGRLRDLGGEAVVTTAPGEGTEIELRVPH</sequence>
<feature type="transmembrane region" description="Helical" evidence="5">
    <location>
        <begin position="92"/>
        <end position="112"/>
    </location>
</feature>
<evidence type="ECO:0000256" key="4">
    <source>
        <dbReference type="SAM" id="MobiDB-lite"/>
    </source>
</evidence>
<protein>
    <submittedName>
        <fullName evidence="8">MacS family sensor histidine kinase</fullName>
    </submittedName>
</protein>
<dbReference type="Pfam" id="PF19354">
    <property type="entry name" value="DUF5931"/>
    <property type="match status" value="1"/>
</dbReference>
<evidence type="ECO:0000256" key="2">
    <source>
        <dbReference type="ARBA" id="ARBA00022777"/>
    </source>
</evidence>
<evidence type="ECO:0000259" key="7">
    <source>
        <dbReference type="Pfam" id="PF19354"/>
    </source>
</evidence>
<evidence type="ECO:0000256" key="3">
    <source>
        <dbReference type="ARBA" id="ARBA00023012"/>
    </source>
</evidence>
<evidence type="ECO:0000256" key="1">
    <source>
        <dbReference type="ARBA" id="ARBA00022679"/>
    </source>
</evidence>
<feature type="domain" description="Histidine kinase/HSP90-like ATPase" evidence="6">
    <location>
        <begin position="294"/>
        <end position="382"/>
    </location>
</feature>
<proteinExistence type="predicted"/>
<name>A0ABV9DU76_9ACTN</name>
<evidence type="ECO:0000313" key="8">
    <source>
        <dbReference type="EMBL" id="MFC4561525.1"/>
    </source>
</evidence>
<dbReference type="Gene3D" id="3.30.565.10">
    <property type="entry name" value="Histidine kinase-like ATPase, C-terminal domain"/>
    <property type="match status" value="1"/>
</dbReference>
<gene>
    <name evidence="8" type="primary">macS</name>
    <name evidence="8" type="ORF">ACFO4E_06630</name>
</gene>
<dbReference type="NCBIfam" id="NF047322">
    <property type="entry name" value="HK_morpho_MacS"/>
    <property type="match status" value="1"/>
</dbReference>
<keyword evidence="1" id="KW-0808">Transferase</keyword>
<dbReference type="InterPro" id="IPR036890">
    <property type="entry name" value="HATPase_C_sf"/>
</dbReference>
<dbReference type="PANTHER" id="PTHR24421:SF61">
    <property type="entry name" value="OXYGEN SENSOR HISTIDINE KINASE NREB"/>
    <property type="match status" value="1"/>
</dbReference>
<dbReference type="InterPro" id="IPR045975">
    <property type="entry name" value="DUF5931"/>
</dbReference>
<keyword evidence="9" id="KW-1185">Reference proteome</keyword>
<dbReference type="Pfam" id="PF02518">
    <property type="entry name" value="HATPase_c"/>
    <property type="match status" value="1"/>
</dbReference>
<accession>A0ABV9DU76</accession>
<organism evidence="8 9">
    <name type="scientific">Nocardiopsis mangrovi</name>
    <dbReference type="NCBI Taxonomy" id="1179818"/>
    <lineage>
        <taxon>Bacteria</taxon>
        <taxon>Bacillati</taxon>
        <taxon>Actinomycetota</taxon>
        <taxon>Actinomycetes</taxon>
        <taxon>Streptosporangiales</taxon>
        <taxon>Nocardiopsidaceae</taxon>
        <taxon>Nocardiopsis</taxon>
    </lineage>
</organism>
<keyword evidence="5" id="KW-0472">Membrane</keyword>
<feature type="transmembrane region" description="Helical" evidence="5">
    <location>
        <begin position="148"/>
        <end position="167"/>
    </location>
</feature>
<keyword evidence="2 8" id="KW-0418">Kinase</keyword>
<dbReference type="Proteomes" id="UP001595923">
    <property type="component" value="Unassembled WGS sequence"/>
</dbReference>
<dbReference type="InterPro" id="IPR050482">
    <property type="entry name" value="Sensor_HK_TwoCompSys"/>
</dbReference>
<feature type="transmembrane region" description="Helical" evidence="5">
    <location>
        <begin position="37"/>
        <end position="54"/>
    </location>
</feature>
<dbReference type="RefSeq" id="WP_378572136.1">
    <property type="nucleotide sequence ID" value="NZ_JBHSFQ010000004.1"/>
</dbReference>
<keyword evidence="5" id="KW-1133">Transmembrane helix</keyword>
<evidence type="ECO:0000256" key="5">
    <source>
        <dbReference type="SAM" id="Phobius"/>
    </source>
</evidence>
<keyword evidence="3" id="KW-0902">Two-component regulatory system</keyword>
<dbReference type="SUPFAM" id="SSF55874">
    <property type="entry name" value="ATPase domain of HSP90 chaperone/DNA topoisomerase II/histidine kinase"/>
    <property type="match status" value="1"/>
</dbReference>
<evidence type="ECO:0000259" key="6">
    <source>
        <dbReference type="Pfam" id="PF02518"/>
    </source>
</evidence>
<feature type="domain" description="DUF5931" evidence="7">
    <location>
        <begin position="1"/>
        <end position="172"/>
    </location>
</feature>
<evidence type="ECO:0000313" key="9">
    <source>
        <dbReference type="Proteomes" id="UP001595923"/>
    </source>
</evidence>
<dbReference type="PANTHER" id="PTHR24421">
    <property type="entry name" value="NITRATE/NITRITE SENSOR PROTEIN NARX-RELATED"/>
    <property type="match status" value="1"/>
</dbReference>
<dbReference type="InterPro" id="IPR003594">
    <property type="entry name" value="HATPase_dom"/>
</dbReference>
<keyword evidence="5" id="KW-0812">Transmembrane</keyword>
<comment type="caution">
    <text evidence="8">The sequence shown here is derived from an EMBL/GenBank/DDBJ whole genome shotgun (WGS) entry which is preliminary data.</text>
</comment>
<feature type="transmembrane region" description="Helical" evidence="5">
    <location>
        <begin position="66"/>
        <end position="86"/>
    </location>
</feature>
<dbReference type="GO" id="GO:0016301">
    <property type="term" value="F:kinase activity"/>
    <property type="evidence" value="ECO:0007669"/>
    <property type="project" value="UniProtKB-KW"/>
</dbReference>